<gene>
    <name evidence="1" type="ORF">V4F39_01435</name>
</gene>
<reference evidence="1 2" key="1">
    <citation type="submission" date="2024-02" db="EMBL/GenBank/DDBJ databases">
        <title>Genome sequence of Aquincola sp. MAHUQ-54.</title>
        <authorList>
            <person name="Huq M.A."/>
        </authorList>
    </citation>
    <scope>NUCLEOTIDE SEQUENCE [LARGE SCALE GENOMIC DNA]</scope>
    <source>
        <strain evidence="1 2">MAHUQ-54</strain>
    </source>
</reference>
<dbReference type="RefSeq" id="WP_332287448.1">
    <property type="nucleotide sequence ID" value="NZ_JAZIBG010000008.1"/>
</dbReference>
<dbReference type="Proteomes" id="UP001336250">
    <property type="component" value="Unassembled WGS sequence"/>
</dbReference>
<name>A0AAW9QAW7_9BURK</name>
<evidence type="ECO:0008006" key="3">
    <source>
        <dbReference type="Google" id="ProtNLM"/>
    </source>
</evidence>
<dbReference type="EMBL" id="JAZIBG010000008">
    <property type="protein sequence ID" value="MEF7612552.1"/>
    <property type="molecule type" value="Genomic_DNA"/>
</dbReference>
<organism evidence="1 2">
    <name type="scientific">Aquincola agrisoli</name>
    <dbReference type="NCBI Taxonomy" id="3119538"/>
    <lineage>
        <taxon>Bacteria</taxon>
        <taxon>Pseudomonadati</taxon>
        <taxon>Pseudomonadota</taxon>
        <taxon>Betaproteobacteria</taxon>
        <taxon>Burkholderiales</taxon>
        <taxon>Sphaerotilaceae</taxon>
        <taxon>Aquincola</taxon>
    </lineage>
</organism>
<dbReference type="AlphaFoldDB" id="A0AAW9QAW7"/>
<sequence length="109" mass="12239">MPRSVLPTLTEIVRVEPPADMPPLSEPPVLDAVVEPATVDEHQLTRRVLADVQRQIDLMLEYRLREALAPAMARLTDALVHEARTELASTLRDVVARAVSQELNRQRGR</sequence>
<accession>A0AAW9QAW7</accession>
<evidence type="ECO:0000313" key="2">
    <source>
        <dbReference type="Proteomes" id="UP001336250"/>
    </source>
</evidence>
<protein>
    <recommendedName>
        <fullName evidence="3">DUF2486 family protein</fullName>
    </recommendedName>
</protein>
<keyword evidence="2" id="KW-1185">Reference proteome</keyword>
<evidence type="ECO:0000313" key="1">
    <source>
        <dbReference type="EMBL" id="MEF7612552.1"/>
    </source>
</evidence>
<comment type="caution">
    <text evidence="1">The sequence shown here is derived from an EMBL/GenBank/DDBJ whole genome shotgun (WGS) entry which is preliminary data.</text>
</comment>
<proteinExistence type="predicted"/>